<evidence type="ECO:0000256" key="1">
    <source>
        <dbReference type="ARBA" id="ARBA00004613"/>
    </source>
</evidence>
<proteinExistence type="inferred from homology"/>
<dbReference type="PANTHER" id="PTHR32411">
    <property type="entry name" value="CYSTEINE-RICH REPEAT SECRETORY PROTEIN 38-RELATED"/>
    <property type="match status" value="1"/>
</dbReference>
<dbReference type="Proteomes" id="UP000825729">
    <property type="component" value="Unassembled WGS sequence"/>
</dbReference>
<organism evidence="8 9">
    <name type="scientific">Aristolochia fimbriata</name>
    <name type="common">White veined hardy Dutchman's pipe vine</name>
    <dbReference type="NCBI Taxonomy" id="158543"/>
    <lineage>
        <taxon>Eukaryota</taxon>
        <taxon>Viridiplantae</taxon>
        <taxon>Streptophyta</taxon>
        <taxon>Embryophyta</taxon>
        <taxon>Tracheophyta</taxon>
        <taxon>Spermatophyta</taxon>
        <taxon>Magnoliopsida</taxon>
        <taxon>Magnoliidae</taxon>
        <taxon>Piperales</taxon>
        <taxon>Aristolochiaceae</taxon>
        <taxon>Aristolochia</taxon>
    </lineage>
</organism>
<sequence>MASFFYNLLPLLLLSLILMSSSIHGEDRLGEYCNKATNLTAAQKPSIDRVLSALVAQTPGNGYAVSSFGSGEGRIYGLGQCRGDVAGADCSACISDAAKQLPALCAAESDARIWFDYCFLRYGPEEFVGKLDTGFGIFYWNVENATDPENFENKLGVLMGEVREQGTSSRSRGLGKGETEFTPFVTIYALVQCTRDLQRLQCAQCLATAVSNFPNFCKYKKGCRVLYSSCYVRYEIYPFFFPLNNSSKEMVGSSEMAVLHP</sequence>
<evidence type="ECO:0000259" key="7">
    <source>
        <dbReference type="PROSITE" id="PS51473"/>
    </source>
</evidence>
<keyword evidence="3 6" id="KW-0732">Signal</keyword>
<comment type="subcellular location">
    <subcellularLocation>
        <location evidence="1">Secreted</location>
    </subcellularLocation>
</comment>
<evidence type="ECO:0000256" key="6">
    <source>
        <dbReference type="SAM" id="SignalP"/>
    </source>
</evidence>
<dbReference type="EMBL" id="JAINDJ010000002">
    <property type="protein sequence ID" value="KAG9458227.1"/>
    <property type="molecule type" value="Genomic_DNA"/>
</dbReference>
<keyword evidence="2" id="KW-0964">Secreted</keyword>
<dbReference type="InterPro" id="IPR050581">
    <property type="entry name" value="CRR_secretory_protein"/>
</dbReference>
<dbReference type="Pfam" id="PF01657">
    <property type="entry name" value="Stress-antifung"/>
    <property type="match status" value="2"/>
</dbReference>
<dbReference type="InterPro" id="IPR038408">
    <property type="entry name" value="GNK2_sf"/>
</dbReference>
<evidence type="ECO:0000256" key="4">
    <source>
        <dbReference type="ARBA" id="ARBA00022737"/>
    </source>
</evidence>
<keyword evidence="4" id="KW-0677">Repeat</keyword>
<name>A0AAV7FAK5_ARIFI</name>
<feature type="signal peptide" evidence="6">
    <location>
        <begin position="1"/>
        <end position="25"/>
    </location>
</feature>
<comment type="caution">
    <text evidence="8">The sequence shown here is derived from an EMBL/GenBank/DDBJ whole genome shotgun (WGS) entry which is preliminary data.</text>
</comment>
<evidence type="ECO:0000313" key="8">
    <source>
        <dbReference type="EMBL" id="KAG9458227.1"/>
    </source>
</evidence>
<dbReference type="InterPro" id="IPR002902">
    <property type="entry name" value="GNK2"/>
</dbReference>
<evidence type="ECO:0000256" key="3">
    <source>
        <dbReference type="ARBA" id="ARBA00022729"/>
    </source>
</evidence>
<evidence type="ECO:0000256" key="2">
    <source>
        <dbReference type="ARBA" id="ARBA00022525"/>
    </source>
</evidence>
<gene>
    <name evidence="8" type="ORF">H6P81_002735</name>
</gene>
<dbReference type="GO" id="GO:0005576">
    <property type="term" value="C:extracellular region"/>
    <property type="evidence" value="ECO:0007669"/>
    <property type="project" value="UniProtKB-SubCell"/>
</dbReference>
<keyword evidence="9" id="KW-1185">Reference proteome</keyword>
<evidence type="ECO:0000256" key="5">
    <source>
        <dbReference type="ARBA" id="ARBA00038515"/>
    </source>
</evidence>
<reference evidence="8 9" key="1">
    <citation type="submission" date="2021-07" db="EMBL/GenBank/DDBJ databases">
        <title>The Aristolochia fimbriata genome: insights into angiosperm evolution, floral development and chemical biosynthesis.</title>
        <authorList>
            <person name="Jiao Y."/>
        </authorList>
    </citation>
    <scope>NUCLEOTIDE SEQUENCE [LARGE SCALE GENOMIC DNA]</scope>
    <source>
        <strain evidence="8">IBCAS-2021</strain>
        <tissue evidence="8">Leaf</tissue>
    </source>
</reference>
<dbReference type="CDD" id="cd23509">
    <property type="entry name" value="Gnk2-like"/>
    <property type="match status" value="2"/>
</dbReference>
<feature type="domain" description="Gnk2-homologous" evidence="7">
    <location>
        <begin position="25"/>
        <end position="127"/>
    </location>
</feature>
<dbReference type="AlphaFoldDB" id="A0AAV7FAK5"/>
<dbReference type="PANTHER" id="PTHR32411:SF55">
    <property type="entry name" value="CYSTEINE-RICH REPEAT SECRETORY PROTEIN 55"/>
    <property type="match status" value="1"/>
</dbReference>
<dbReference type="FunFam" id="3.30.430.20:FF:000002">
    <property type="entry name" value="Cysteine-rich receptor-like protein kinase 10"/>
    <property type="match status" value="1"/>
</dbReference>
<accession>A0AAV7FAK5</accession>
<feature type="chain" id="PRO_5043641889" description="Gnk2-homologous domain-containing protein" evidence="6">
    <location>
        <begin position="26"/>
        <end position="261"/>
    </location>
</feature>
<feature type="domain" description="Gnk2-homologous" evidence="7">
    <location>
        <begin position="133"/>
        <end position="239"/>
    </location>
</feature>
<evidence type="ECO:0000313" key="9">
    <source>
        <dbReference type="Proteomes" id="UP000825729"/>
    </source>
</evidence>
<protein>
    <recommendedName>
        <fullName evidence="7">Gnk2-homologous domain-containing protein</fullName>
    </recommendedName>
</protein>
<dbReference type="PROSITE" id="PS51473">
    <property type="entry name" value="GNK2"/>
    <property type="match status" value="2"/>
</dbReference>
<comment type="similarity">
    <text evidence="5">Belongs to the cysteine-rich repeat secretory protein family.</text>
</comment>
<dbReference type="Gene3D" id="3.30.430.20">
    <property type="entry name" value="Gnk2 domain, C-X8-C-X2-C motif"/>
    <property type="match status" value="2"/>
</dbReference>